<keyword evidence="5" id="KW-0472">Membrane</keyword>
<evidence type="ECO:0000256" key="3">
    <source>
        <dbReference type="ARBA" id="ARBA00022692"/>
    </source>
</evidence>
<name>A0ABR3IUC3_9AGAR</name>
<evidence type="ECO:0000256" key="5">
    <source>
        <dbReference type="ARBA" id="ARBA00023136"/>
    </source>
</evidence>
<feature type="region of interest" description="Disordered" evidence="7">
    <location>
        <begin position="314"/>
        <end position="335"/>
    </location>
</feature>
<keyword evidence="2" id="KW-0597">Phosphoprotein</keyword>
<dbReference type="PANTHER" id="PTHR47808">
    <property type="entry name" value="INNER NUCLEAR MEMBRANE PROTEIN HEH2-RELATED"/>
    <property type="match status" value="1"/>
</dbReference>
<reference evidence="11" key="1">
    <citation type="submission" date="2024-06" db="EMBL/GenBank/DDBJ databases">
        <title>Multi-omics analyses provide insights into the biosynthesis of the anticancer antibiotic pleurotin in Hohenbuehelia grisea.</title>
        <authorList>
            <person name="Weaver J.A."/>
            <person name="Alberti F."/>
        </authorList>
    </citation>
    <scope>NUCLEOTIDE SEQUENCE [LARGE SCALE GENOMIC DNA]</scope>
    <source>
        <strain evidence="11">T-177</strain>
    </source>
</reference>
<feature type="region of interest" description="Disordered" evidence="7">
    <location>
        <begin position="66"/>
        <end position="300"/>
    </location>
</feature>
<dbReference type="InterPro" id="IPR044780">
    <property type="entry name" value="Heh2/Src1"/>
</dbReference>
<feature type="compositionally biased region" description="Basic residues" evidence="7">
    <location>
        <begin position="96"/>
        <end position="106"/>
    </location>
</feature>
<evidence type="ECO:0000256" key="4">
    <source>
        <dbReference type="ARBA" id="ARBA00022989"/>
    </source>
</evidence>
<dbReference type="InterPro" id="IPR018996">
    <property type="entry name" value="Man1/Src1-like_C"/>
</dbReference>
<evidence type="ECO:0008006" key="12">
    <source>
        <dbReference type="Google" id="ProtNLM"/>
    </source>
</evidence>
<feature type="domain" description="HeH/LEM" evidence="9">
    <location>
        <begin position="22"/>
        <end position="56"/>
    </location>
</feature>
<sequence>MSRMTAAQIVAIGEYLNPDFDPSTLTVSQLLGVFGFHNIPFPTPYPKAKLVQIFNDEIKAKAPKLKRERLKKENSIASDEGITDGITGEPLGGRKPVARRSSRRLSRAPSQEEETSPVRPDPPKRRRSSAQPSLGGPSRRTARTPAAEALAEESEPEEDLPARKVGRSKKTQAAGSQARRVSNPLTEDSGWEDNNIFQSGAESSPSCPSPSRPKSTRKSLVPRKSRKSMSAPPQSPTRARLDPPVFLPEAKFEPTLPPSVEEEARRIASGATRSARPSSSGRRQSLKTEQPDDELDLIGQSDIRQPVFLHDVPEELGASEDKENQDPSEEMEPEVAQTVAISERIAEGAAVVPHRPLDQARFSTIGVLIRLVIVSAAFSLLPALYVYKQEALSIGYCDTGRATNDALELLNARLVADHACHPENRTILDIPSLIADRIANPDARGTDLDCPLSALLPLPHPSTCTPCPEHAECEQNDVICDRGFVLTSHPLAFFLPAVSMPATITLSAKSTPVEVAWKVISWLVDGYPWSNSVALPPRCLPDQKLRQSLNEMAAAADKILGQVRGDRLCSGQERPTDGGEAKQWGLSREELRAALKLRVHQDPVDFEINYNDLLEDLLQKGVLAASLDSSDTWYYAHSTPDLTLACSLKVKTRELWRAWRVSVFGVLLTIVGAYAARWRSAARAVERQRVSELVQIALEALQNQELAHHTDPVIAPQPYLSSLQLRDLILQEEHSIPTRRQLWDQVERVVEGNANVRANLEEVHGGDELRVWRWVGSTGRSPVKRPVLAEKQEEEPQDGEGYF</sequence>
<evidence type="ECO:0000313" key="11">
    <source>
        <dbReference type="Proteomes" id="UP001556367"/>
    </source>
</evidence>
<evidence type="ECO:0000256" key="6">
    <source>
        <dbReference type="ARBA" id="ARBA00023242"/>
    </source>
</evidence>
<evidence type="ECO:0000256" key="2">
    <source>
        <dbReference type="ARBA" id="ARBA00022553"/>
    </source>
</evidence>
<gene>
    <name evidence="10" type="ORF">HGRIS_013099</name>
</gene>
<dbReference type="Proteomes" id="UP001556367">
    <property type="component" value="Unassembled WGS sequence"/>
</dbReference>
<dbReference type="InterPro" id="IPR041885">
    <property type="entry name" value="MAN1_winged_helix_dom"/>
</dbReference>
<accession>A0ABR3IUC3</accession>
<evidence type="ECO:0000256" key="1">
    <source>
        <dbReference type="ARBA" id="ARBA00004540"/>
    </source>
</evidence>
<dbReference type="Pfam" id="PF09402">
    <property type="entry name" value="MSC"/>
    <property type="match status" value="1"/>
</dbReference>
<proteinExistence type="predicted"/>
<feature type="compositionally biased region" description="Acidic residues" evidence="7">
    <location>
        <begin position="792"/>
        <end position="803"/>
    </location>
</feature>
<evidence type="ECO:0000313" key="10">
    <source>
        <dbReference type="EMBL" id="KAL0946940.1"/>
    </source>
</evidence>
<dbReference type="CDD" id="cd12935">
    <property type="entry name" value="LEM_like"/>
    <property type="match status" value="1"/>
</dbReference>
<comment type="subcellular location">
    <subcellularLocation>
        <location evidence="1">Nucleus inner membrane</location>
    </subcellularLocation>
</comment>
<keyword evidence="11" id="KW-1185">Reference proteome</keyword>
<feature type="compositionally biased region" description="Basic residues" evidence="7">
    <location>
        <begin position="214"/>
        <end position="227"/>
    </location>
</feature>
<keyword evidence="4" id="KW-1133">Transmembrane helix</keyword>
<keyword evidence="6" id="KW-0539">Nucleus</keyword>
<feature type="region of interest" description="Disordered" evidence="7">
    <location>
        <begin position="780"/>
        <end position="803"/>
    </location>
</feature>
<dbReference type="Pfam" id="PF12949">
    <property type="entry name" value="HeH"/>
    <property type="match status" value="1"/>
</dbReference>
<evidence type="ECO:0000259" key="9">
    <source>
        <dbReference type="Pfam" id="PF12949"/>
    </source>
</evidence>
<dbReference type="InterPro" id="IPR025856">
    <property type="entry name" value="HeH/LEM_domain"/>
</dbReference>
<feature type="compositionally biased region" description="Polar residues" evidence="7">
    <location>
        <begin position="271"/>
        <end position="283"/>
    </location>
</feature>
<feature type="compositionally biased region" description="Polar residues" evidence="7">
    <location>
        <begin position="171"/>
        <end position="186"/>
    </location>
</feature>
<dbReference type="Gene3D" id="1.10.10.1180">
    <property type="entry name" value="MAN1, winged-helix domain"/>
    <property type="match status" value="1"/>
</dbReference>
<dbReference type="PANTHER" id="PTHR47808:SF2">
    <property type="entry name" value="LEM DOMAIN-CONTAINING PROTEIN 2"/>
    <property type="match status" value="1"/>
</dbReference>
<evidence type="ECO:0000259" key="8">
    <source>
        <dbReference type="Pfam" id="PF09402"/>
    </source>
</evidence>
<organism evidence="10 11">
    <name type="scientific">Hohenbuehelia grisea</name>
    <dbReference type="NCBI Taxonomy" id="104357"/>
    <lineage>
        <taxon>Eukaryota</taxon>
        <taxon>Fungi</taxon>
        <taxon>Dikarya</taxon>
        <taxon>Basidiomycota</taxon>
        <taxon>Agaricomycotina</taxon>
        <taxon>Agaricomycetes</taxon>
        <taxon>Agaricomycetidae</taxon>
        <taxon>Agaricales</taxon>
        <taxon>Pleurotineae</taxon>
        <taxon>Pleurotaceae</taxon>
        <taxon>Hohenbuehelia</taxon>
    </lineage>
</organism>
<evidence type="ECO:0000256" key="7">
    <source>
        <dbReference type="SAM" id="MobiDB-lite"/>
    </source>
</evidence>
<comment type="caution">
    <text evidence="10">The sequence shown here is derived from an EMBL/GenBank/DDBJ whole genome shotgun (WGS) entry which is preliminary data.</text>
</comment>
<keyword evidence="3" id="KW-0812">Transmembrane</keyword>
<feature type="compositionally biased region" description="Acidic residues" evidence="7">
    <location>
        <begin position="150"/>
        <end position="159"/>
    </location>
</feature>
<dbReference type="EMBL" id="JASNQZ010000015">
    <property type="protein sequence ID" value="KAL0946940.1"/>
    <property type="molecule type" value="Genomic_DNA"/>
</dbReference>
<protein>
    <recommendedName>
        <fullName evidence="12">Man1/Src1 C-terminal domain-containing protein</fullName>
    </recommendedName>
</protein>
<feature type="domain" description="Man1/Src1-like C-terminal" evidence="8">
    <location>
        <begin position="383"/>
        <end position="777"/>
    </location>
</feature>